<dbReference type="PANTHER" id="PTHR23020">
    <property type="entry name" value="UNCHARACTERIZED NUCLEAR HORMONE RECEPTOR-RELATED"/>
    <property type="match status" value="1"/>
</dbReference>
<dbReference type="InterPro" id="IPR004119">
    <property type="entry name" value="EcKL"/>
</dbReference>
<dbReference type="InterPro" id="IPR002575">
    <property type="entry name" value="Aminoglycoside_PTrfase"/>
</dbReference>
<dbReference type="STRING" id="134849.SAMN05443668_107391"/>
<accession>A0A1M7TYV0</accession>
<dbReference type="Pfam" id="PF02958">
    <property type="entry name" value="EcKL"/>
    <property type="match status" value="1"/>
</dbReference>
<dbReference type="GO" id="GO:0016301">
    <property type="term" value="F:kinase activity"/>
    <property type="evidence" value="ECO:0007669"/>
    <property type="project" value="UniProtKB-KW"/>
</dbReference>
<evidence type="ECO:0000313" key="4">
    <source>
        <dbReference type="Proteomes" id="UP000184440"/>
    </source>
</evidence>
<organism evidence="3 4">
    <name type="scientific">Cryptosporangium aurantiacum</name>
    <dbReference type="NCBI Taxonomy" id="134849"/>
    <lineage>
        <taxon>Bacteria</taxon>
        <taxon>Bacillati</taxon>
        <taxon>Actinomycetota</taxon>
        <taxon>Actinomycetes</taxon>
        <taxon>Cryptosporangiales</taxon>
        <taxon>Cryptosporangiaceae</taxon>
        <taxon>Cryptosporangium</taxon>
    </lineage>
</organism>
<keyword evidence="4" id="KW-1185">Reference proteome</keyword>
<feature type="region of interest" description="Disordered" evidence="1">
    <location>
        <begin position="249"/>
        <end position="270"/>
    </location>
</feature>
<feature type="domain" description="Aminoglycoside phosphotransferase" evidence="2">
    <location>
        <begin position="91"/>
        <end position="244"/>
    </location>
</feature>
<dbReference type="Gene3D" id="3.90.1200.10">
    <property type="match status" value="1"/>
</dbReference>
<evidence type="ECO:0000259" key="2">
    <source>
        <dbReference type="Pfam" id="PF01636"/>
    </source>
</evidence>
<evidence type="ECO:0000256" key="1">
    <source>
        <dbReference type="SAM" id="MobiDB-lite"/>
    </source>
</evidence>
<reference evidence="3 4" key="1">
    <citation type="submission" date="2016-11" db="EMBL/GenBank/DDBJ databases">
        <authorList>
            <person name="Jaros S."/>
            <person name="Januszkiewicz K."/>
            <person name="Wedrychowicz H."/>
        </authorList>
    </citation>
    <scope>NUCLEOTIDE SEQUENCE [LARGE SCALE GENOMIC DNA]</scope>
    <source>
        <strain evidence="3 4">DSM 46144</strain>
    </source>
</reference>
<proteinExistence type="predicted"/>
<keyword evidence="3" id="KW-0418">Kinase</keyword>
<dbReference type="EMBL" id="FRCS01000007">
    <property type="protein sequence ID" value="SHN75830.1"/>
    <property type="molecule type" value="Genomic_DNA"/>
</dbReference>
<keyword evidence="3" id="KW-0808">Transferase</keyword>
<dbReference type="AlphaFoldDB" id="A0A1M7TYV0"/>
<dbReference type="PANTHER" id="PTHR23020:SF41">
    <property type="entry name" value="AMINOGLYCOSIDE PHOSPHOTRANSFERASE DOMAIN-CONTAINING PROTEIN"/>
    <property type="match status" value="1"/>
</dbReference>
<dbReference type="SUPFAM" id="SSF56112">
    <property type="entry name" value="Protein kinase-like (PK-like)"/>
    <property type="match status" value="1"/>
</dbReference>
<protein>
    <submittedName>
        <fullName evidence="3">Ecdysteroid kinase</fullName>
    </submittedName>
</protein>
<name>A0A1M7TYV0_9ACTN</name>
<sequence length="398" mass="41135">MTPLPLPTVSDPALLIDDPAGLTPEWLSQALGFPVRAARHAPIGNGQIGGSYRIELEYSPPAPPEAPSSVVAKIAAGSEAQRKLLGPAFVSEVGFYLHLAERVRARIPRCWYGAISTDHASFTLLLEDLTPSVPGSQAAGCTPAQAEDAVVNLAALHASFWNDEFLRTGLEWLTLPTTELAELAGAALADATGTFVSRFSSGLSAADAATLTEAASVVTEWVLHHQTPFSLVHGDYRLDNLMFPPSGAGSAGAGSAGAGPSGAGPSGAGSAGAGSAGAGSFRAGSAALDWQGLSIGHPGRDLAYFIALSLPPDARRAHEESLVAAYHAALDVPGFSLEDCRTGYRIGMLQGPLITVLGCVYSPAERTAAADAMFLSMASRSAQAIRDLDTLALIRNQR</sequence>
<dbReference type="RefSeq" id="WP_073260167.1">
    <property type="nucleotide sequence ID" value="NZ_FRCS01000007.1"/>
</dbReference>
<gene>
    <name evidence="3" type="ORF">SAMN05443668_107391</name>
</gene>
<evidence type="ECO:0000313" key="3">
    <source>
        <dbReference type="EMBL" id="SHN75830.1"/>
    </source>
</evidence>
<dbReference type="InterPro" id="IPR052961">
    <property type="entry name" value="Oxido-Kinase-like_Enzymes"/>
</dbReference>
<dbReference type="InterPro" id="IPR011009">
    <property type="entry name" value="Kinase-like_dom_sf"/>
</dbReference>
<dbReference type="Proteomes" id="UP000184440">
    <property type="component" value="Unassembled WGS sequence"/>
</dbReference>
<dbReference type="Pfam" id="PF01636">
    <property type="entry name" value="APH"/>
    <property type="match status" value="1"/>
</dbReference>